<keyword evidence="1" id="KW-1133">Transmembrane helix</keyword>
<gene>
    <name evidence="2" type="ORF">OE749_13645</name>
</gene>
<sequence length="126" mass="14333">MRGSKLRDERKRKLNFQRILTVFNKKNAANEPTGEEQSESTIDSSIAPRTINVDDQVKISSNKRRMDLAIIWSLIFVGLIFVPMLFVGFGAIEFEICKQIWEQLLTPTVAINTAIIGYLFGRNGKN</sequence>
<organism evidence="2 3">
    <name type="scientific">Fluctibacter corallii</name>
    <dbReference type="NCBI Taxonomy" id="2984329"/>
    <lineage>
        <taxon>Bacteria</taxon>
        <taxon>Pseudomonadati</taxon>
        <taxon>Pseudomonadota</taxon>
        <taxon>Gammaproteobacteria</taxon>
        <taxon>Alteromonadales</taxon>
        <taxon>Alteromonadaceae</taxon>
        <taxon>Fluctibacter</taxon>
    </lineage>
</organism>
<protein>
    <submittedName>
        <fullName evidence="2">Uncharacterized protein</fullName>
    </submittedName>
</protein>
<evidence type="ECO:0000313" key="2">
    <source>
        <dbReference type="EMBL" id="MCV2885737.1"/>
    </source>
</evidence>
<evidence type="ECO:0000256" key="1">
    <source>
        <dbReference type="SAM" id="Phobius"/>
    </source>
</evidence>
<accession>A0ABT3AAY0</accession>
<keyword evidence="3" id="KW-1185">Reference proteome</keyword>
<name>A0ABT3AAY0_9ALTE</name>
<proteinExistence type="predicted"/>
<reference evidence="2 3" key="1">
    <citation type="submission" date="2022-10" db="EMBL/GenBank/DDBJ databases">
        <title>Aestuariibacter sp. AA17 isolated from Montipora capitata coral fragment.</title>
        <authorList>
            <person name="Emsley S.A."/>
            <person name="Pfannmuller K.M."/>
            <person name="Loughran R.M."/>
            <person name="Shlafstein M."/>
            <person name="Papke E."/>
            <person name="Saw J.H."/>
            <person name="Ushijima B."/>
            <person name="Videau P."/>
        </authorList>
    </citation>
    <scope>NUCLEOTIDE SEQUENCE [LARGE SCALE GENOMIC DNA]</scope>
    <source>
        <strain evidence="2 3">AA17</strain>
    </source>
</reference>
<evidence type="ECO:0000313" key="3">
    <source>
        <dbReference type="Proteomes" id="UP001652504"/>
    </source>
</evidence>
<feature type="transmembrane region" description="Helical" evidence="1">
    <location>
        <begin position="68"/>
        <end position="92"/>
    </location>
</feature>
<keyword evidence="1" id="KW-0472">Membrane</keyword>
<comment type="caution">
    <text evidence="2">The sequence shown here is derived from an EMBL/GenBank/DDBJ whole genome shotgun (WGS) entry which is preliminary data.</text>
</comment>
<dbReference type="RefSeq" id="WP_263713025.1">
    <property type="nucleotide sequence ID" value="NZ_JAOWKX010000007.1"/>
</dbReference>
<dbReference type="Proteomes" id="UP001652504">
    <property type="component" value="Unassembled WGS sequence"/>
</dbReference>
<dbReference type="EMBL" id="JAOWKX010000007">
    <property type="protein sequence ID" value="MCV2885737.1"/>
    <property type="molecule type" value="Genomic_DNA"/>
</dbReference>
<feature type="transmembrane region" description="Helical" evidence="1">
    <location>
        <begin position="104"/>
        <end position="121"/>
    </location>
</feature>
<keyword evidence="1" id="KW-0812">Transmembrane</keyword>